<comment type="caution">
    <text evidence="2">The sequence shown here is derived from an EMBL/GenBank/DDBJ whole genome shotgun (WGS) entry which is preliminary data.</text>
</comment>
<proteinExistence type="predicted"/>
<evidence type="ECO:0000313" key="3">
    <source>
        <dbReference type="Proteomes" id="UP001229421"/>
    </source>
</evidence>
<reference evidence="2" key="1">
    <citation type="journal article" date="2023" name="bioRxiv">
        <title>Improved chromosome-level genome assembly for marigold (Tagetes erecta).</title>
        <authorList>
            <person name="Jiang F."/>
            <person name="Yuan L."/>
            <person name="Wang S."/>
            <person name="Wang H."/>
            <person name="Xu D."/>
            <person name="Wang A."/>
            <person name="Fan W."/>
        </authorList>
    </citation>
    <scope>NUCLEOTIDE SEQUENCE</scope>
    <source>
        <strain evidence="2">WSJ</strain>
        <tissue evidence="2">Leaf</tissue>
    </source>
</reference>
<evidence type="ECO:0000256" key="1">
    <source>
        <dbReference type="SAM" id="MobiDB-lite"/>
    </source>
</evidence>
<dbReference type="AlphaFoldDB" id="A0AAD8P4M7"/>
<feature type="region of interest" description="Disordered" evidence="1">
    <location>
        <begin position="84"/>
        <end position="105"/>
    </location>
</feature>
<protein>
    <submittedName>
        <fullName evidence="2">Uncharacterized protein</fullName>
    </submittedName>
</protein>
<gene>
    <name evidence="2" type="ORF">QVD17_08517</name>
</gene>
<dbReference type="Proteomes" id="UP001229421">
    <property type="component" value="Unassembled WGS sequence"/>
</dbReference>
<keyword evidence="3" id="KW-1185">Reference proteome</keyword>
<dbReference type="EMBL" id="JAUHHV010000002">
    <property type="protein sequence ID" value="KAK1431821.1"/>
    <property type="molecule type" value="Genomic_DNA"/>
</dbReference>
<name>A0AAD8P4M7_TARER</name>
<organism evidence="2 3">
    <name type="scientific">Tagetes erecta</name>
    <name type="common">African marigold</name>
    <dbReference type="NCBI Taxonomy" id="13708"/>
    <lineage>
        <taxon>Eukaryota</taxon>
        <taxon>Viridiplantae</taxon>
        <taxon>Streptophyta</taxon>
        <taxon>Embryophyta</taxon>
        <taxon>Tracheophyta</taxon>
        <taxon>Spermatophyta</taxon>
        <taxon>Magnoliopsida</taxon>
        <taxon>eudicotyledons</taxon>
        <taxon>Gunneridae</taxon>
        <taxon>Pentapetalae</taxon>
        <taxon>asterids</taxon>
        <taxon>campanulids</taxon>
        <taxon>Asterales</taxon>
        <taxon>Asteraceae</taxon>
        <taxon>Asteroideae</taxon>
        <taxon>Heliantheae alliance</taxon>
        <taxon>Tageteae</taxon>
        <taxon>Tagetes</taxon>
    </lineage>
</organism>
<evidence type="ECO:0000313" key="2">
    <source>
        <dbReference type="EMBL" id="KAK1431821.1"/>
    </source>
</evidence>
<accession>A0AAD8P4M7</accession>
<sequence>MHSRIFGDCKSVRSDCVGRVSYLWENMYPANRWVHIQRLIEIERKRGGENVEVVEKRLRKKKPYAKEKDYSLDKEINEVQAELDAEKERTTKRKSDARGESEMRIKQKHETPVATADMNAELKSELVELKGKYADLEVKDKEKEIVITEMGRMIKDQQFLIVRIFKDLNSLKEKDGTDPAMSEHELNSLTDAAKYPLMQSGFGAKTEKNAGEEVFDEDMGIDLNVFTGPEVVVRSENVEEIDDDPKDEPEKYNVEDRDVIAWKYNSLVDAYMIKRRGGDISYIKNRKHFATLPRWDLRRLAELPLLGKEDSGRACAFEVTIRKAAENNFKDFGYQKPKRMRERVPDTQPPRLQDFLKWFYDNSTGEAILCENDIKHGARDDTRTEANLFVKVANKARGVRAELREVNERLRMTDDLNMDIDYLYKQLDDSIVQRFEKPVEVDVLDEEQTADIQAETCWVLLKIMHTKTLSCSLYSPHEDLS</sequence>